<feature type="binding site" evidence="10">
    <location>
        <position position="345"/>
    </location>
    <ligand>
        <name>ADP</name>
        <dbReference type="ChEBI" id="CHEBI:456216"/>
    </ligand>
</feature>
<reference evidence="13 14" key="1">
    <citation type="submission" date="2011-10" db="EMBL/GenBank/DDBJ databases">
        <title>The Genome Sequence of Actinomyces graevenitzii C83.</title>
        <authorList>
            <consortium name="The Broad Institute Genome Sequencing Platform"/>
            <consortium name="The Broad Institute Genome Sequencing Center for Infectious Disease"/>
            <person name="Earl A."/>
            <person name="Ward D."/>
            <person name="Feldgarden M."/>
            <person name="Gevers D."/>
            <person name="Sibley C.D."/>
            <person name="Field T.R."/>
            <person name="Grinwis M."/>
            <person name="Eshaghurshan C.S."/>
            <person name="Surette M.G."/>
            <person name="Young S.K."/>
            <person name="Zeng Q."/>
            <person name="Gargeya S."/>
            <person name="Fitzgerald M."/>
            <person name="Haas B."/>
            <person name="Abouelleil A."/>
            <person name="Alvarado L."/>
            <person name="Arachchi H.M."/>
            <person name="Berlin A."/>
            <person name="Brown A."/>
            <person name="Chapman S.B."/>
            <person name="Chen Z."/>
            <person name="Dunbar C."/>
            <person name="Freedman E."/>
            <person name="Gearin G."/>
            <person name="Goldberg J."/>
            <person name="Griggs A."/>
            <person name="Gujja S."/>
            <person name="Heiman D."/>
            <person name="Howarth C."/>
            <person name="Larson L."/>
            <person name="Lui A."/>
            <person name="MacDonald P.J.P."/>
            <person name="Montmayeur A."/>
            <person name="Murphy C."/>
            <person name="Neiman D."/>
            <person name="Pearson M."/>
            <person name="Priest M."/>
            <person name="Roberts A."/>
            <person name="Saif S."/>
            <person name="Shea T."/>
            <person name="Shenoy N."/>
            <person name="Sisk P."/>
            <person name="Stolte C."/>
            <person name="Sykes S."/>
            <person name="Wortman J."/>
            <person name="Nusbaum C."/>
            <person name="Birren B."/>
        </authorList>
    </citation>
    <scope>NUCLEOTIDE SEQUENCE [LARGE SCALE GENOMIC DNA]</scope>
    <source>
        <strain evidence="13 14">C83</strain>
    </source>
</reference>
<dbReference type="Gene3D" id="3.30.420.40">
    <property type="match status" value="2"/>
</dbReference>
<dbReference type="FunFam" id="3.30.420.40:FF:000008">
    <property type="entry name" value="Glycerol kinase"/>
    <property type="match status" value="1"/>
</dbReference>
<feature type="binding site" evidence="10">
    <location>
        <position position="157"/>
    </location>
    <ligand>
        <name>glycerol</name>
        <dbReference type="ChEBI" id="CHEBI:17754"/>
    </ligand>
</feature>
<comment type="caution">
    <text evidence="13">The sequence shown here is derived from an EMBL/GenBank/DDBJ whole genome shotgun (WGS) entry which is preliminary data.</text>
</comment>
<feature type="binding site" evidence="10">
    <location>
        <position position="324"/>
    </location>
    <ligand>
        <name>glycerol</name>
        <dbReference type="ChEBI" id="CHEBI:17754"/>
    </ligand>
</feature>
<dbReference type="GO" id="GO:0005829">
    <property type="term" value="C:cytosol"/>
    <property type="evidence" value="ECO:0007669"/>
    <property type="project" value="TreeGrafter"/>
</dbReference>
<feature type="binding site" evidence="10">
    <location>
        <position position="87"/>
    </location>
    <ligand>
        <name>ATP</name>
        <dbReference type="ChEBI" id="CHEBI:30616"/>
    </ligand>
</feature>
<evidence type="ECO:0000313" key="14">
    <source>
        <dbReference type="Proteomes" id="UP000003822"/>
    </source>
</evidence>
<feature type="binding site" evidence="10">
    <location>
        <position position="389"/>
    </location>
    <ligand>
        <name>ADP</name>
        <dbReference type="ChEBI" id="CHEBI:456216"/>
    </ligand>
</feature>
<dbReference type="InterPro" id="IPR005999">
    <property type="entry name" value="Glycerol_kin"/>
</dbReference>
<feature type="domain" description="Carbohydrate kinase FGGY C-terminal" evidence="12">
    <location>
        <begin position="340"/>
        <end position="529"/>
    </location>
</feature>
<feature type="binding site" evidence="10">
    <location>
        <position position="490"/>
    </location>
    <ligand>
        <name>ADP</name>
        <dbReference type="ChEBI" id="CHEBI:456216"/>
    </ligand>
</feature>
<dbReference type="PATRIC" id="fig|435830.3.peg.982"/>
<dbReference type="HOGENOM" id="CLU_009281_2_3_11"/>
<feature type="binding site" evidence="10">
    <location>
        <position position="87"/>
    </location>
    <ligand>
        <name>sn-glycerol 3-phosphate</name>
        <dbReference type="ChEBI" id="CHEBI:57597"/>
    </ligand>
</feature>
<dbReference type="HAMAP" id="MF_00186">
    <property type="entry name" value="Glycerol_kin"/>
    <property type="match status" value="1"/>
</dbReference>
<evidence type="ECO:0000256" key="7">
    <source>
        <dbReference type="ARBA" id="ARBA00022840"/>
    </source>
</evidence>
<keyword evidence="14" id="KW-1185">Reference proteome</keyword>
<feature type="binding site" evidence="10">
    <location>
        <position position="91"/>
    </location>
    <ligand>
        <name>ADP</name>
        <dbReference type="ChEBI" id="CHEBI:456216"/>
    </ligand>
</feature>
<evidence type="ECO:0000256" key="5">
    <source>
        <dbReference type="ARBA" id="ARBA00022777"/>
    </source>
</evidence>
<dbReference type="InterPro" id="IPR043129">
    <property type="entry name" value="ATPase_NBD"/>
</dbReference>
<evidence type="ECO:0000256" key="9">
    <source>
        <dbReference type="ARBA" id="ARBA00054633"/>
    </source>
</evidence>
<feature type="binding site" evidence="10">
    <location>
        <position position="158"/>
    </location>
    <ligand>
        <name>glycerol</name>
        <dbReference type="ChEBI" id="CHEBI:17754"/>
    </ligand>
</feature>
<dbReference type="NCBIfam" id="NF000756">
    <property type="entry name" value="PRK00047.1"/>
    <property type="match status" value="1"/>
</dbReference>
<dbReference type="Pfam" id="PF02782">
    <property type="entry name" value="FGGY_C"/>
    <property type="match status" value="1"/>
</dbReference>
<dbReference type="GO" id="GO:0004370">
    <property type="term" value="F:glycerol kinase activity"/>
    <property type="evidence" value="ECO:0007669"/>
    <property type="project" value="UniProtKB-UniRule"/>
</dbReference>
<dbReference type="PIRSF" id="PIRSF000538">
    <property type="entry name" value="GlpK"/>
    <property type="match status" value="1"/>
</dbReference>
<feature type="domain" description="Carbohydrate kinase FGGY N-terminal" evidence="11">
    <location>
        <begin position="79"/>
        <end position="330"/>
    </location>
</feature>
<feature type="binding site" evidence="10">
    <location>
        <position position="389"/>
    </location>
    <ligand>
        <name>ATP</name>
        <dbReference type="ChEBI" id="CHEBI:30616"/>
    </ligand>
</feature>
<feature type="binding site" evidence="10">
    <location>
        <position position="88"/>
    </location>
    <ligand>
        <name>ATP</name>
        <dbReference type="ChEBI" id="CHEBI:30616"/>
    </ligand>
</feature>
<dbReference type="InterPro" id="IPR018484">
    <property type="entry name" value="FGGY_N"/>
</dbReference>
<comment type="function">
    <text evidence="9 10">Key enzyme in the regulation of glycerol uptake and metabolism. Catalyzes the phosphorylation of glycerol to yield sn-glycerol 3-phosphate.</text>
</comment>
<gene>
    <name evidence="10" type="primary">glpK</name>
    <name evidence="13" type="ORF">HMPREF0045_01012</name>
</gene>
<evidence type="ECO:0000256" key="6">
    <source>
        <dbReference type="ARBA" id="ARBA00022798"/>
    </source>
</evidence>
<name>G9PFI8_9ACTO</name>
<dbReference type="InterPro" id="IPR000577">
    <property type="entry name" value="Carb_kinase_FGGY"/>
</dbReference>
<organism evidence="13 14">
    <name type="scientific">Actinomyces graevenitzii C83</name>
    <dbReference type="NCBI Taxonomy" id="435830"/>
    <lineage>
        <taxon>Bacteria</taxon>
        <taxon>Bacillati</taxon>
        <taxon>Actinomycetota</taxon>
        <taxon>Actinomycetes</taxon>
        <taxon>Actinomycetales</taxon>
        <taxon>Actinomycetaceae</taxon>
        <taxon>Actinomyces</taxon>
    </lineage>
</organism>
<keyword evidence="5 10" id="KW-0418">Kinase</keyword>
<feature type="binding site" evidence="10">
    <location>
        <position position="87"/>
    </location>
    <ligand>
        <name>ADP</name>
        <dbReference type="ChEBI" id="CHEBI:456216"/>
    </ligand>
</feature>
<feature type="binding site" evidence="10">
    <location>
        <position position="345"/>
    </location>
    <ligand>
        <name>ATP</name>
        <dbReference type="ChEBI" id="CHEBI:30616"/>
    </ligand>
</feature>
<dbReference type="InterPro" id="IPR018483">
    <property type="entry name" value="Carb_kinase_FGGY_CS"/>
</dbReference>
<keyword evidence="4 10" id="KW-0547">Nucleotide-binding</keyword>
<evidence type="ECO:0000256" key="3">
    <source>
        <dbReference type="ARBA" id="ARBA00022679"/>
    </source>
</evidence>
<dbReference type="Proteomes" id="UP000003822">
    <property type="component" value="Unassembled WGS sequence"/>
</dbReference>
<comment type="similarity">
    <text evidence="2 10">Belongs to the FGGY kinase family.</text>
</comment>
<dbReference type="PROSITE" id="PS00933">
    <property type="entry name" value="FGGY_KINASES_1"/>
    <property type="match status" value="1"/>
</dbReference>
<dbReference type="EMBL" id="ACRN01000005">
    <property type="protein sequence ID" value="EHM88317.1"/>
    <property type="molecule type" value="Genomic_DNA"/>
</dbReference>
<dbReference type="GO" id="GO:0019563">
    <property type="term" value="P:glycerol catabolic process"/>
    <property type="evidence" value="ECO:0007669"/>
    <property type="project" value="UniProtKB-UniRule"/>
</dbReference>
<evidence type="ECO:0000256" key="2">
    <source>
        <dbReference type="ARBA" id="ARBA00009156"/>
    </source>
</evidence>
<keyword evidence="6 10" id="KW-0319">Glycerol metabolism</keyword>
<feature type="binding site" evidence="10">
    <location>
        <position position="157"/>
    </location>
    <ligand>
        <name>sn-glycerol 3-phosphate</name>
        <dbReference type="ChEBI" id="CHEBI:57597"/>
    </ligand>
</feature>
<comment type="catalytic activity">
    <reaction evidence="8 10">
        <text>glycerol + ATP = sn-glycerol 3-phosphate + ADP + H(+)</text>
        <dbReference type="Rhea" id="RHEA:21644"/>
        <dbReference type="ChEBI" id="CHEBI:15378"/>
        <dbReference type="ChEBI" id="CHEBI:17754"/>
        <dbReference type="ChEBI" id="CHEBI:30616"/>
        <dbReference type="ChEBI" id="CHEBI:57597"/>
        <dbReference type="ChEBI" id="CHEBI:456216"/>
        <dbReference type="EC" id="2.7.1.30"/>
    </reaction>
</comment>
<dbReference type="CDD" id="cd07769">
    <property type="entry name" value="ASKHA_NBD_FGGY_GK"/>
    <property type="match status" value="1"/>
</dbReference>
<dbReference type="GO" id="GO:0005524">
    <property type="term" value="F:ATP binding"/>
    <property type="evidence" value="ECO:0007669"/>
    <property type="project" value="UniProtKB-UniRule"/>
</dbReference>
<dbReference type="NCBIfam" id="TIGR01311">
    <property type="entry name" value="glycerol_kin"/>
    <property type="match status" value="1"/>
</dbReference>
<dbReference type="AlphaFoldDB" id="G9PFI8"/>
<comment type="pathway">
    <text evidence="1 10">Polyol metabolism; glycerol degradation via glycerol kinase pathway; sn-glycerol 3-phosphate from glycerol: step 1/1.</text>
</comment>
<dbReference type="GO" id="GO:0006072">
    <property type="term" value="P:glycerol-3-phosphate metabolic process"/>
    <property type="evidence" value="ECO:0007669"/>
    <property type="project" value="InterPro"/>
</dbReference>
<proteinExistence type="inferred from homology"/>
<sequence length="585" mass="63929">MEILEQLYRALHQPLIPFTAFGGNQVPESNWEVRLGPSIKVLDLEVRQRQGLPSQTNRLGEPLRVTTKWKGLSMTEKKYVIAIDQGTTSSRAILFDHDGSIVAMNQLEHTNYTPKPGWVEHDPEEIWANVRSVVGGVLAEAETNRHEVAAIGITNQRETAVVWDKTTGKPIYNAIVWQDTRTQKICDRLAADSELGTDRYKDKVGLPLATYFSGPKIAWILENVPGAREKAEAGDLLFGNTDSWVLWNITGGVDGGVHATDVTNASRTMLMNLDTLSWNEEIAADMGIPMSMLPEIKPSASIFGYGRKNGLLVDTPIAGILGDQQAATFGQACFNKGQAKNTYGTGCFMLMNTGTTPVPSKNGLLTTVCYQIGDQPAVYALEGSIAVAGSLVQWLRDNLGLIANSRDIEELAASVEDNGGAYFVPAFSGLFAPYWRPDARGALVGLTRYVNKAHIARAVEESTAYQTLDVLQAMNADSGVPLTEIKVDGGMTKDRLLMQFQADVAGVPVVRPKVIETTALGAAYAAGIAVGFWSGTQDVVDNWAEGARWEPAMEQEHRERLYRLWKKAVSKTLDWVDADVDAEVE</sequence>
<evidence type="ECO:0000256" key="4">
    <source>
        <dbReference type="ARBA" id="ARBA00022741"/>
    </source>
</evidence>
<feature type="binding site" evidence="10">
    <location>
        <position position="89"/>
    </location>
    <ligand>
        <name>ATP</name>
        <dbReference type="ChEBI" id="CHEBI:30616"/>
    </ligand>
</feature>
<dbReference type="PANTHER" id="PTHR10196">
    <property type="entry name" value="SUGAR KINASE"/>
    <property type="match status" value="1"/>
</dbReference>
<dbReference type="InterPro" id="IPR018485">
    <property type="entry name" value="FGGY_C"/>
</dbReference>
<evidence type="ECO:0000256" key="8">
    <source>
        <dbReference type="ARBA" id="ARBA00052101"/>
    </source>
</evidence>
<keyword evidence="3 10" id="KW-0808">Transferase</keyword>
<feature type="binding site" evidence="10">
    <location>
        <position position="211"/>
    </location>
    <ligand>
        <name>glycerol</name>
        <dbReference type="ChEBI" id="CHEBI:17754"/>
    </ligand>
</feature>
<evidence type="ECO:0000256" key="10">
    <source>
        <dbReference type="HAMAP-Rule" id="MF_00186"/>
    </source>
</evidence>
<evidence type="ECO:0000313" key="13">
    <source>
        <dbReference type="EMBL" id="EHM88317.1"/>
    </source>
</evidence>
<dbReference type="UniPathway" id="UPA00618">
    <property type="reaction ID" value="UER00672"/>
</dbReference>
<evidence type="ECO:0000256" key="1">
    <source>
        <dbReference type="ARBA" id="ARBA00005190"/>
    </source>
</evidence>
<dbReference type="eggNOG" id="COG0554">
    <property type="taxonomic scope" value="Bacteria"/>
</dbReference>
<feature type="binding site" evidence="10">
    <location>
        <position position="323"/>
    </location>
    <ligand>
        <name>sn-glycerol 3-phosphate</name>
        <dbReference type="ChEBI" id="CHEBI:57597"/>
    </ligand>
</feature>
<dbReference type="Pfam" id="PF00370">
    <property type="entry name" value="FGGY_N"/>
    <property type="match status" value="1"/>
</dbReference>
<dbReference type="STRING" id="435830.HMPREF0045_01012"/>
<feature type="binding site" evidence="10">
    <location>
        <position position="393"/>
    </location>
    <ligand>
        <name>ATP</name>
        <dbReference type="ChEBI" id="CHEBI:30616"/>
    </ligand>
</feature>
<feature type="binding site" evidence="10">
    <location>
        <position position="323"/>
    </location>
    <ligand>
        <name>glycerol</name>
        <dbReference type="ChEBI" id="CHEBI:17754"/>
    </ligand>
</feature>
<evidence type="ECO:0000259" key="12">
    <source>
        <dbReference type="Pfam" id="PF02782"/>
    </source>
</evidence>
<dbReference type="SUPFAM" id="SSF53067">
    <property type="entry name" value="Actin-like ATPase domain"/>
    <property type="match status" value="2"/>
</dbReference>
<protein>
    <recommendedName>
        <fullName evidence="10">Glycerol kinase</fullName>
        <ecNumber evidence="10">2.7.1.30</ecNumber>
    </recommendedName>
    <alternativeName>
        <fullName evidence="10">ATP:glycerol 3-phosphotransferase</fullName>
    </alternativeName>
    <alternativeName>
        <fullName evidence="10">Glycerokinase</fullName>
        <shortName evidence="10">GK</shortName>
    </alternativeName>
</protein>
<feature type="binding site" evidence="10">
    <location>
        <position position="158"/>
    </location>
    <ligand>
        <name>sn-glycerol 3-phosphate</name>
        <dbReference type="ChEBI" id="CHEBI:57597"/>
    </ligand>
</feature>
<dbReference type="FunFam" id="3.30.420.40:FF:000007">
    <property type="entry name" value="Glycerol kinase"/>
    <property type="match status" value="1"/>
</dbReference>
<accession>G9PFI8</accession>
<dbReference type="EC" id="2.7.1.30" evidence="10"/>
<comment type="activity regulation">
    <text evidence="10">Inhibited by fructose 1,6-bisphosphate (FBP).</text>
</comment>
<feature type="binding site" evidence="10">
    <location>
        <position position="490"/>
    </location>
    <ligand>
        <name>ATP</name>
        <dbReference type="ChEBI" id="CHEBI:30616"/>
    </ligand>
</feature>
<evidence type="ECO:0000259" key="11">
    <source>
        <dbReference type="Pfam" id="PF00370"/>
    </source>
</evidence>
<dbReference type="PANTHER" id="PTHR10196:SF69">
    <property type="entry name" value="GLYCEROL KINASE"/>
    <property type="match status" value="1"/>
</dbReference>
<feature type="binding site" evidence="10">
    <location>
        <position position="211"/>
    </location>
    <ligand>
        <name>sn-glycerol 3-phosphate</name>
        <dbReference type="ChEBI" id="CHEBI:57597"/>
    </ligand>
</feature>
<comment type="caution">
    <text evidence="10">Lacks conserved residue(s) required for the propagation of feature annotation.</text>
</comment>
<keyword evidence="7 10" id="KW-0067">ATP-binding</keyword>